<dbReference type="EMBL" id="JADFTS010000007">
    <property type="protein sequence ID" value="KAF9595786.1"/>
    <property type="molecule type" value="Genomic_DNA"/>
</dbReference>
<dbReference type="OrthoDB" id="2343925at2759"/>
<accession>A0A835H9J0</accession>
<dbReference type="InterPro" id="IPR036965">
    <property type="entry name" value="Terpene_synth_N_sf"/>
</dbReference>
<dbReference type="GO" id="GO:0009686">
    <property type="term" value="P:gibberellin biosynthetic process"/>
    <property type="evidence" value="ECO:0007669"/>
    <property type="project" value="TreeGrafter"/>
</dbReference>
<keyword evidence="2" id="KW-0479">Metal-binding</keyword>
<evidence type="ECO:0000256" key="1">
    <source>
        <dbReference type="ARBA" id="ARBA00001946"/>
    </source>
</evidence>
<dbReference type="GO" id="GO:0009507">
    <property type="term" value="C:chloroplast"/>
    <property type="evidence" value="ECO:0007669"/>
    <property type="project" value="TreeGrafter"/>
</dbReference>
<dbReference type="PANTHER" id="PTHR31739">
    <property type="entry name" value="ENT-COPALYL DIPHOSPHATE SYNTHASE, CHLOROPLASTIC"/>
    <property type="match status" value="1"/>
</dbReference>
<dbReference type="Gene3D" id="1.50.10.130">
    <property type="entry name" value="Terpene synthase, N-terminal domain"/>
    <property type="match status" value="1"/>
</dbReference>
<organism evidence="4 5">
    <name type="scientific">Coptis chinensis</name>
    <dbReference type="NCBI Taxonomy" id="261450"/>
    <lineage>
        <taxon>Eukaryota</taxon>
        <taxon>Viridiplantae</taxon>
        <taxon>Streptophyta</taxon>
        <taxon>Embryophyta</taxon>
        <taxon>Tracheophyta</taxon>
        <taxon>Spermatophyta</taxon>
        <taxon>Magnoliopsida</taxon>
        <taxon>Ranunculales</taxon>
        <taxon>Ranunculaceae</taxon>
        <taxon>Coptidoideae</taxon>
        <taxon>Coptis</taxon>
    </lineage>
</organism>
<keyword evidence="5" id="KW-1185">Reference proteome</keyword>
<dbReference type="Gene3D" id="1.10.600.10">
    <property type="entry name" value="Farnesyl Diphosphate Synthase"/>
    <property type="match status" value="1"/>
</dbReference>
<sequence length="203" mass="23146">MGPMMELLGLEIQRAAQVLFPEETILQEAKDFAYKFLHKKQASNQLLDKWIITKHLPGEVGYALDIPWMSNVNNDAYLEFAKLDFNDCQAVHQSEWDNIQKWYNDCSLGECGLNDTTLLRTYFVAAASIFEPERSTERLAWTKTAMLVKAIFSHFENNSREQRIAFVNDFISSSLIDTSHSSRPVCVVISNPPLIEIGQQALV</sequence>
<name>A0A835H9J0_9MAGN</name>
<keyword evidence="3" id="KW-0460">Magnesium</keyword>
<dbReference type="GO" id="GO:0010333">
    <property type="term" value="F:terpene synthase activity"/>
    <property type="evidence" value="ECO:0007669"/>
    <property type="project" value="InterPro"/>
</dbReference>
<proteinExistence type="predicted"/>
<protein>
    <submittedName>
        <fullName evidence="4">Uncharacterized protein</fullName>
    </submittedName>
</protein>
<evidence type="ECO:0000313" key="4">
    <source>
        <dbReference type="EMBL" id="KAF9595786.1"/>
    </source>
</evidence>
<dbReference type="GO" id="GO:0000287">
    <property type="term" value="F:magnesium ion binding"/>
    <property type="evidence" value="ECO:0007669"/>
    <property type="project" value="TreeGrafter"/>
</dbReference>
<dbReference type="InterPro" id="IPR008949">
    <property type="entry name" value="Isoprenoid_synthase_dom_sf"/>
</dbReference>
<comment type="cofactor">
    <cofactor evidence="1">
        <name>Mg(2+)</name>
        <dbReference type="ChEBI" id="CHEBI:18420"/>
    </cofactor>
</comment>
<comment type="caution">
    <text evidence="4">The sequence shown here is derived from an EMBL/GenBank/DDBJ whole genome shotgun (WGS) entry which is preliminary data.</text>
</comment>
<evidence type="ECO:0000256" key="3">
    <source>
        <dbReference type="ARBA" id="ARBA00022842"/>
    </source>
</evidence>
<dbReference type="AlphaFoldDB" id="A0A835H9J0"/>
<dbReference type="Proteomes" id="UP000631114">
    <property type="component" value="Unassembled WGS sequence"/>
</dbReference>
<reference evidence="4 5" key="1">
    <citation type="submission" date="2020-10" db="EMBL/GenBank/DDBJ databases">
        <title>The Coptis chinensis genome and diversification of protoberbering-type alkaloids.</title>
        <authorList>
            <person name="Wang B."/>
            <person name="Shu S."/>
            <person name="Song C."/>
            <person name="Liu Y."/>
        </authorList>
    </citation>
    <scope>NUCLEOTIDE SEQUENCE [LARGE SCALE GENOMIC DNA]</scope>
    <source>
        <strain evidence="4">HL-2020</strain>
        <tissue evidence="4">Leaf</tissue>
    </source>
</reference>
<evidence type="ECO:0000256" key="2">
    <source>
        <dbReference type="ARBA" id="ARBA00022723"/>
    </source>
</evidence>
<dbReference type="InterPro" id="IPR050148">
    <property type="entry name" value="Terpene_synthase-like"/>
</dbReference>
<dbReference type="SUPFAM" id="SSF48576">
    <property type="entry name" value="Terpenoid synthases"/>
    <property type="match status" value="1"/>
</dbReference>
<dbReference type="InterPro" id="IPR008930">
    <property type="entry name" value="Terpenoid_cyclase/PrenylTrfase"/>
</dbReference>
<evidence type="ECO:0000313" key="5">
    <source>
        <dbReference type="Proteomes" id="UP000631114"/>
    </source>
</evidence>
<dbReference type="PANTHER" id="PTHR31739:SF4">
    <property type="entry name" value="ENT-COPALYL DIPHOSPHATE SYNTHASE, CHLOROPLASTIC"/>
    <property type="match status" value="1"/>
</dbReference>
<dbReference type="SUPFAM" id="SSF48239">
    <property type="entry name" value="Terpenoid cyclases/Protein prenyltransferases"/>
    <property type="match status" value="1"/>
</dbReference>
<gene>
    <name evidence="4" type="ORF">IFM89_004188</name>
</gene>